<gene>
    <name evidence="2" type="ORF">OB144RH_01495</name>
</gene>
<evidence type="ECO:0000256" key="1">
    <source>
        <dbReference type="SAM" id="MobiDB-lite"/>
    </source>
</evidence>
<dbReference type="Proteomes" id="UP001642485">
    <property type="component" value="Chromosome"/>
</dbReference>
<sequence length="82" mass="9213">MEKTKSPQSNNLLRPNLSPNAPAVIRRPDNTNAYALIIHNYCKLDGFKSRIIVGITACKIVASIDTKSKQMLKIIKIRHLNL</sequence>
<reference evidence="2 3" key="1">
    <citation type="submission" date="2024-02" db="EMBL/GenBank/DDBJ databases">
        <authorList>
            <person name="Nijsse B."/>
            <person name="Sprong H."/>
        </authorList>
    </citation>
    <scope>NUCLEOTIDE SEQUENCE [LARGE SCALE GENOMIC DNA]</scope>
    <source>
        <strain evidence="2">OB144</strain>
    </source>
</reference>
<evidence type="ECO:0000313" key="3">
    <source>
        <dbReference type="Proteomes" id="UP001642485"/>
    </source>
</evidence>
<dbReference type="RefSeq" id="WP_010421258.1">
    <property type="nucleotide sequence ID" value="NZ_OY974080.1"/>
</dbReference>
<proteinExistence type="predicted"/>
<organism evidence="2 3">
    <name type="scientific">Rickettsia helvetica</name>
    <dbReference type="NCBI Taxonomy" id="35789"/>
    <lineage>
        <taxon>Bacteria</taxon>
        <taxon>Pseudomonadati</taxon>
        <taxon>Pseudomonadota</taxon>
        <taxon>Alphaproteobacteria</taxon>
        <taxon>Rickettsiales</taxon>
        <taxon>Rickettsiaceae</taxon>
        <taxon>Rickettsieae</taxon>
        <taxon>Rickettsia</taxon>
        <taxon>spotted fever group</taxon>
    </lineage>
</organism>
<feature type="compositionally biased region" description="Low complexity" evidence="1">
    <location>
        <begin position="1"/>
        <end position="20"/>
    </location>
</feature>
<dbReference type="EMBL" id="OZ018776">
    <property type="protein sequence ID" value="CAK9119978.1"/>
    <property type="molecule type" value="Genomic_DNA"/>
</dbReference>
<protein>
    <submittedName>
        <fullName evidence="2">Aspartate transaminase</fullName>
    </submittedName>
</protein>
<feature type="region of interest" description="Disordered" evidence="1">
    <location>
        <begin position="1"/>
        <end position="24"/>
    </location>
</feature>
<accession>A0ABM9NA71</accession>
<keyword evidence="3" id="KW-1185">Reference proteome</keyword>
<name>A0ABM9NA71_RICHE</name>
<evidence type="ECO:0000313" key="2">
    <source>
        <dbReference type="EMBL" id="CAK9119978.1"/>
    </source>
</evidence>